<sequence>MDNKKRNIQVESDGSRSAPVPLWQELPQITVRLKEGNTIYRFTASFDGKHTLTEKAAKLIDSEGSV</sequence>
<accession>A0A174FU38</accession>
<evidence type="ECO:0000313" key="2">
    <source>
        <dbReference type="Proteomes" id="UP000095746"/>
    </source>
</evidence>
<reference evidence="1 2" key="1">
    <citation type="submission" date="2015-09" db="EMBL/GenBank/DDBJ databases">
        <authorList>
            <consortium name="Pathogen Informatics"/>
        </authorList>
    </citation>
    <scope>NUCLEOTIDE SEQUENCE [LARGE SCALE GENOMIC DNA]</scope>
    <source>
        <strain evidence="1 2">2789STDY5608854</strain>
    </source>
</reference>
<organism evidence="1 2">
    <name type="scientific">Flavonifractor plautii</name>
    <name type="common">Fusobacterium plautii</name>
    <dbReference type="NCBI Taxonomy" id="292800"/>
    <lineage>
        <taxon>Bacteria</taxon>
        <taxon>Bacillati</taxon>
        <taxon>Bacillota</taxon>
        <taxon>Clostridia</taxon>
        <taxon>Eubacteriales</taxon>
        <taxon>Oscillospiraceae</taxon>
        <taxon>Flavonifractor</taxon>
    </lineage>
</organism>
<dbReference type="EMBL" id="CYZT01000110">
    <property type="protein sequence ID" value="CUO53713.1"/>
    <property type="molecule type" value="Genomic_DNA"/>
</dbReference>
<dbReference type="AlphaFoldDB" id="A0A174FU38"/>
<name>A0A174FU38_FLAPL</name>
<gene>
    <name evidence="1" type="ORF">ERS852411_01710</name>
</gene>
<protein>
    <submittedName>
        <fullName evidence="1">Uncharacterized protein</fullName>
    </submittedName>
</protein>
<proteinExistence type="predicted"/>
<dbReference type="Proteomes" id="UP000095746">
    <property type="component" value="Unassembled WGS sequence"/>
</dbReference>
<evidence type="ECO:0000313" key="1">
    <source>
        <dbReference type="EMBL" id="CUO53713.1"/>
    </source>
</evidence>
<dbReference type="RefSeq" id="WP_035301251.1">
    <property type="nucleotide sequence ID" value="NZ_JADMOW010000070.1"/>
</dbReference>